<dbReference type="GeneID" id="18255310"/>
<keyword evidence="2" id="KW-0472">Membrane</keyword>
<dbReference type="EMBL" id="GL988039">
    <property type="protein sequence ID" value="EGS22797.1"/>
    <property type="molecule type" value="Genomic_DNA"/>
</dbReference>
<feature type="compositionally biased region" description="Polar residues" evidence="1">
    <location>
        <begin position="171"/>
        <end position="180"/>
    </location>
</feature>
<feature type="region of interest" description="Disordered" evidence="1">
    <location>
        <begin position="171"/>
        <end position="209"/>
    </location>
</feature>
<name>G0S187_CHATD</name>
<accession>G0S187</accession>
<proteinExistence type="predicted"/>
<feature type="region of interest" description="Disordered" evidence="1">
    <location>
        <begin position="234"/>
        <end position="273"/>
    </location>
</feature>
<dbReference type="Proteomes" id="UP000008066">
    <property type="component" value="Unassembled WGS sequence"/>
</dbReference>
<dbReference type="KEGG" id="cthr:CTHT_0012720"/>
<evidence type="ECO:0000313" key="4">
    <source>
        <dbReference type="Proteomes" id="UP000008066"/>
    </source>
</evidence>
<evidence type="ECO:0000313" key="3">
    <source>
        <dbReference type="EMBL" id="EGS22797.1"/>
    </source>
</evidence>
<keyword evidence="2" id="KW-0812">Transmembrane</keyword>
<reference evidence="3 4" key="1">
    <citation type="journal article" date="2011" name="Cell">
        <title>Insight into structure and assembly of the nuclear pore complex by utilizing the genome of a eukaryotic thermophile.</title>
        <authorList>
            <person name="Amlacher S."/>
            <person name="Sarges P."/>
            <person name="Flemming D."/>
            <person name="van Noort V."/>
            <person name="Kunze R."/>
            <person name="Devos D.P."/>
            <person name="Arumugam M."/>
            <person name="Bork P."/>
            <person name="Hurt E."/>
        </authorList>
    </citation>
    <scope>NUCLEOTIDE SEQUENCE [LARGE SCALE GENOMIC DNA]</scope>
    <source>
        <strain evidence="4">DSM 1495 / CBS 144.50 / IMI 039719</strain>
    </source>
</reference>
<keyword evidence="4" id="KW-1185">Reference proteome</keyword>
<organism evidence="4">
    <name type="scientific">Chaetomium thermophilum (strain DSM 1495 / CBS 144.50 / IMI 039719)</name>
    <name type="common">Thermochaetoides thermophila</name>
    <dbReference type="NCBI Taxonomy" id="759272"/>
    <lineage>
        <taxon>Eukaryota</taxon>
        <taxon>Fungi</taxon>
        <taxon>Dikarya</taxon>
        <taxon>Ascomycota</taxon>
        <taxon>Pezizomycotina</taxon>
        <taxon>Sordariomycetes</taxon>
        <taxon>Sordariomycetidae</taxon>
        <taxon>Sordariales</taxon>
        <taxon>Chaetomiaceae</taxon>
        <taxon>Thermochaetoides</taxon>
    </lineage>
</organism>
<dbReference type="RefSeq" id="XP_006691789.1">
    <property type="nucleotide sequence ID" value="XM_006691726.1"/>
</dbReference>
<protein>
    <submittedName>
        <fullName evidence="3">Uncharacterized protein</fullName>
    </submittedName>
</protein>
<feature type="compositionally biased region" description="Polar residues" evidence="1">
    <location>
        <begin position="238"/>
        <end position="247"/>
    </location>
</feature>
<feature type="transmembrane region" description="Helical" evidence="2">
    <location>
        <begin position="70"/>
        <end position="93"/>
    </location>
</feature>
<dbReference type="HOGENOM" id="CLU_1019422_0_0_1"/>
<evidence type="ECO:0000256" key="2">
    <source>
        <dbReference type="SAM" id="Phobius"/>
    </source>
</evidence>
<keyword evidence="2" id="KW-1133">Transmembrane helix</keyword>
<gene>
    <name evidence="3" type="ORF">CTHT_0012720</name>
</gene>
<evidence type="ECO:0000256" key="1">
    <source>
        <dbReference type="SAM" id="MobiDB-lite"/>
    </source>
</evidence>
<sequence>MLSEHCLSILLNIDMAGASEPQARLYHVNVAQPYLSPSEQRTSSLATLPSSSIPIPTIINTGSGISAGALAGGVVGGLAVGMIISSAVTFFVLRRLHKTGATTSNNDGKNNNVPLVNRPQPPNAHIVQKEANLSPETVTTEAFRNSVGASTAFYLSRTAISESGYAINNQVSPSTNTGVQSIPVPPEEQQQQQRQQQQQQQQQQHLQSESMPIYSIQTSQTTVHTQTEVPAHMMPQFQAWSQQSAQHYPQHVAELDPNARQAGPPAHPGHPAQ</sequence>
<feature type="compositionally biased region" description="Low complexity" evidence="1">
    <location>
        <begin position="189"/>
        <end position="204"/>
    </location>
</feature>
<dbReference type="AlphaFoldDB" id="G0S187"/>